<dbReference type="Proteomes" id="UP001732700">
    <property type="component" value="Chromosome 4D"/>
</dbReference>
<evidence type="ECO:0000313" key="1">
    <source>
        <dbReference type="EnsemblPlants" id="AVESA.00010b.r2.4DG0741100.1.CDS"/>
    </source>
</evidence>
<sequence length="484" mass="55338">MVMQEIIGDDRLSSLPDDILLNILDRLNVCNAARTSILSGRWRHLPAMISHLKIDVLDFLHEGKSIIPQIDIARINAAVVEATKSMLSRRGLNHNTIHSLDMDFFLKDDHMISIGHVVGHYMATHKVEKVEFTVMTERDDVHCNDDHLIGYGQQFRLFFDSCPVAFAGLTHLRLENPRFGELDISNVLIICKRLQLLRLFNCDSGSSTVLQVEHPQISELSIVDCSFERVELNSLPKLIRMTFEGWISFQDPLFIGDVPLLEALGLSDICLSCHKMVKLSKFLVATSLRNLKLGFECEKIWVQPECLTKRFAYVFRQLRFVYLDDIPEGYDLTWTLFVLEVASNLKDLYLTVWDHLCKMETDEEKRKVLSYSEEKGVEWEPSTSSFQHPNLATLIIFGFQSEGYMVRYVRRVMEAAINLQDVFLYGRMSCKKCLGIPRASSFPLTQRSQFVVGERITKGINSSALVHFQTGAIRADHVAKMAFP</sequence>
<protein>
    <submittedName>
        <fullName evidence="1">Uncharacterized protein</fullName>
    </submittedName>
</protein>
<name>A0ACD5X584_AVESA</name>
<dbReference type="EnsemblPlants" id="AVESA.00010b.r2.4DG0741100.1">
    <property type="protein sequence ID" value="AVESA.00010b.r2.4DG0741100.1.CDS"/>
    <property type="gene ID" value="AVESA.00010b.r2.4DG0741100"/>
</dbReference>
<organism evidence="1 2">
    <name type="scientific">Avena sativa</name>
    <name type="common">Oat</name>
    <dbReference type="NCBI Taxonomy" id="4498"/>
    <lineage>
        <taxon>Eukaryota</taxon>
        <taxon>Viridiplantae</taxon>
        <taxon>Streptophyta</taxon>
        <taxon>Embryophyta</taxon>
        <taxon>Tracheophyta</taxon>
        <taxon>Spermatophyta</taxon>
        <taxon>Magnoliopsida</taxon>
        <taxon>Liliopsida</taxon>
        <taxon>Poales</taxon>
        <taxon>Poaceae</taxon>
        <taxon>BOP clade</taxon>
        <taxon>Pooideae</taxon>
        <taxon>Poodae</taxon>
        <taxon>Poeae</taxon>
        <taxon>Poeae Chloroplast Group 1 (Aveneae type)</taxon>
        <taxon>Aveninae</taxon>
        <taxon>Avena</taxon>
    </lineage>
</organism>
<keyword evidence="2" id="KW-1185">Reference proteome</keyword>
<evidence type="ECO:0000313" key="2">
    <source>
        <dbReference type="Proteomes" id="UP001732700"/>
    </source>
</evidence>
<proteinExistence type="predicted"/>
<reference evidence="1" key="1">
    <citation type="submission" date="2021-05" db="EMBL/GenBank/DDBJ databases">
        <authorList>
            <person name="Scholz U."/>
            <person name="Mascher M."/>
            <person name="Fiebig A."/>
        </authorList>
    </citation>
    <scope>NUCLEOTIDE SEQUENCE [LARGE SCALE GENOMIC DNA]</scope>
</reference>
<accession>A0ACD5X584</accession>
<reference evidence="1" key="2">
    <citation type="submission" date="2025-09" db="UniProtKB">
        <authorList>
            <consortium name="EnsemblPlants"/>
        </authorList>
    </citation>
    <scope>IDENTIFICATION</scope>
</reference>